<gene>
    <name evidence="13" type="primary">glgP</name>
    <name evidence="13" type="ORF">ENT73_03610</name>
</gene>
<dbReference type="NCBIfam" id="TIGR02094">
    <property type="entry name" value="more_P_ylases"/>
    <property type="match status" value="1"/>
</dbReference>
<evidence type="ECO:0000256" key="3">
    <source>
        <dbReference type="ARBA" id="ARBA00006047"/>
    </source>
</evidence>
<keyword evidence="6" id="KW-0328">Glycosyltransferase</keyword>
<comment type="cofactor">
    <cofactor evidence="2">
        <name>pyridoxal 5'-phosphate</name>
        <dbReference type="ChEBI" id="CHEBI:597326"/>
    </cofactor>
</comment>
<keyword evidence="7" id="KW-0808">Transferase</keyword>
<comment type="caution">
    <text evidence="13">The sequence shown here is derived from an EMBL/GenBank/DDBJ whole genome shotgun (WGS) entry which is preliminary data.</text>
</comment>
<dbReference type="InterPro" id="IPR000811">
    <property type="entry name" value="Glyco_trans_35"/>
</dbReference>
<dbReference type="Gene3D" id="3.40.50.2000">
    <property type="entry name" value="Glycogen Phosphorylase B"/>
    <property type="match status" value="3"/>
</dbReference>
<dbReference type="EC" id="2.4.1.1" evidence="4"/>
<feature type="modified residue" description="N6-(pyridoxal phosphate)lysine" evidence="11">
    <location>
        <position position="599"/>
    </location>
</feature>
<dbReference type="InterPro" id="IPR035090">
    <property type="entry name" value="Pyridoxal_P_attach_site"/>
</dbReference>
<keyword evidence="8 11" id="KW-0663">Pyridoxal phosphate</keyword>
<evidence type="ECO:0000256" key="7">
    <source>
        <dbReference type="ARBA" id="ARBA00022679"/>
    </source>
</evidence>
<evidence type="ECO:0000256" key="11">
    <source>
        <dbReference type="PIRSR" id="PIRSR000460-1"/>
    </source>
</evidence>
<sequence>MEFKKFFVYPKFPESLEKLVTISYNLWFTWDFEALSLFYKMDAELFRRVKHNPIKFIHLLPKEKINALAQDKRFLEDLQEIWERFENYLKRGNPHIEREKEEIIAYFCTEFALHEALPIYAGGLGVLAGDILMGASDLDIPLVGVSLLYNKGYFRQIIEQGKVQKEEAEKFDKFLNILREVKDSNGNPIIIELKLLEETVKAKIWKVEVGKRLCLFLDTDLPENLPETRSLLDYLYPADPEKRLKQEILLGMGGYLALRSIGLEPTLYHLNEGHSAFVIISRLKELMLEKGLSYEEAKLYIQETTIFTTHTPLIAGNEHFDSRLVEKYLAPELNSLGLTMEDLLKCGCILGDKTIFWLPALAIRKAKYVNAVSKLHQDTTKRMWHPLFPEWLLEEVPIDYVTNGVHWRWLSEPFNKLLSDYVDPDFRFLSPQDSAWEEILNIPDEEIWEAHKKNKQRLINLLNKYLEEEYLKSDLPRGQRKWSLPLKRFYLIVGCARRVTGYKRNNLILFDKERLLRLLQDQDRPILFVFAGKAHPKDTEGKKMIQELLEFREKYGVEDKFIFLENYDLHLARYIIWGSDVWLNVPYRPMEASGTSGMKASLNGVLNLSVLDGWWAEGYDGMNGWAIYPKEGLPPFNFYEANQLYTLLEKEIRDLFYSRDEEGIPREWVARMKRALYTACKFFSINRVLLEYEQKFYLPAINQAKLLQENHFQLIKELVKEKKVLEENWKNIKILNFTTNIKSEEVWEETEINISVEVALSNINPNYVNVEVVCIRETGMEGEQERKEIAFMPMELIKVEGDRAIYELRYHLYGHGLRKVGVRLIPRSGILRRAFPEYIKWY</sequence>
<evidence type="ECO:0000256" key="1">
    <source>
        <dbReference type="ARBA" id="ARBA00001275"/>
    </source>
</evidence>
<dbReference type="InterPro" id="IPR024517">
    <property type="entry name" value="Glycogen_phosphorylase_DUF3417"/>
</dbReference>
<dbReference type="PIRSF" id="PIRSF000460">
    <property type="entry name" value="Pprylas_GlgP"/>
    <property type="match status" value="1"/>
</dbReference>
<evidence type="ECO:0000256" key="10">
    <source>
        <dbReference type="ARBA" id="ARBA00025174"/>
    </source>
</evidence>
<evidence type="ECO:0000256" key="2">
    <source>
        <dbReference type="ARBA" id="ARBA00001933"/>
    </source>
</evidence>
<dbReference type="PROSITE" id="PS00102">
    <property type="entry name" value="PHOSPHORYLASE"/>
    <property type="match status" value="1"/>
</dbReference>
<name>A0A832GMN0_9BACT</name>
<dbReference type="Pfam" id="PF00343">
    <property type="entry name" value="Phosphorylase"/>
    <property type="match status" value="1"/>
</dbReference>
<dbReference type="PANTHER" id="PTHR42655:SF1">
    <property type="entry name" value="GLYCOGEN PHOSPHORYLASE"/>
    <property type="match status" value="1"/>
</dbReference>
<evidence type="ECO:0000256" key="6">
    <source>
        <dbReference type="ARBA" id="ARBA00022676"/>
    </source>
</evidence>
<dbReference type="GO" id="GO:0005975">
    <property type="term" value="P:carbohydrate metabolic process"/>
    <property type="evidence" value="ECO:0007669"/>
    <property type="project" value="InterPro"/>
</dbReference>
<reference evidence="13" key="1">
    <citation type="journal article" date="2020" name="mSystems">
        <title>Genome- and Community-Level Interaction Insights into Carbon Utilization and Element Cycling Functions of Hydrothermarchaeota in Hydrothermal Sediment.</title>
        <authorList>
            <person name="Zhou Z."/>
            <person name="Liu Y."/>
            <person name="Xu W."/>
            <person name="Pan J."/>
            <person name="Luo Z.H."/>
            <person name="Li M."/>
        </authorList>
    </citation>
    <scope>NUCLEOTIDE SEQUENCE [LARGE SCALE GENOMIC DNA]</scope>
    <source>
        <strain evidence="13">SpSt-605</strain>
    </source>
</reference>
<keyword evidence="5" id="KW-0021">Allosteric enzyme</keyword>
<proteinExistence type="inferred from homology"/>
<protein>
    <recommendedName>
        <fullName evidence="4">glycogen phosphorylase</fullName>
        <ecNumber evidence="4">2.4.1.1</ecNumber>
    </recommendedName>
</protein>
<dbReference type="GO" id="GO:0030170">
    <property type="term" value="F:pyridoxal phosphate binding"/>
    <property type="evidence" value="ECO:0007669"/>
    <property type="project" value="InterPro"/>
</dbReference>
<dbReference type="Pfam" id="PF11897">
    <property type="entry name" value="DUF3417"/>
    <property type="match status" value="1"/>
</dbReference>
<evidence type="ECO:0000313" key="13">
    <source>
        <dbReference type="EMBL" id="HGV55155.1"/>
    </source>
</evidence>
<evidence type="ECO:0000256" key="8">
    <source>
        <dbReference type="ARBA" id="ARBA00022898"/>
    </source>
</evidence>
<organism evidence="13">
    <name type="scientific">Caldimicrobium thiodismutans</name>
    <dbReference type="NCBI Taxonomy" id="1653476"/>
    <lineage>
        <taxon>Bacteria</taxon>
        <taxon>Pseudomonadati</taxon>
        <taxon>Thermodesulfobacteriota</taxon>
        <taxon>Thermodesulfobacteria</taxon>
        <taxon>Thermodesulfobacteriales</taxon>
        <taxon>Thermodesulfobacteriaceae</taxon>
        <taxon>Caldimicrobium</taxon>
    </lineage>
</organism>
<evidence type="ECO:0000259" key="12">
    <source>
        <dbReference type="Pfam" id="PF11897"/>
    </source>
</evidence>
<dbReference type="GO" id="GO:0008184">
    <property type="term" value="F:glycogen phosphorylase activity"/>
    <property type="evidence" value="ECO:0007669"/>
    <property type="project" value="InterPro"/>
</dbReference>
<dbReference type="SUPFAM" id="SSF53756">
    <property type="entry name" value="UDP-Glycosyltransferase/glycogen phosphorylase"/>
    <property type="match status" value="1"/>
</dbReference>
<comment type="catalytic activity">
    <reaction evidence="1">
        <text>[(1-&gt;4)-alpha-D-glucosyl](n) + phosphate = [(1-&gt;4)-alpha-D-glucosyl](n-1) + alpha-D-glucose 1-phosphate</text>
        <dbReference type="Rhea" id="RHEA:41732"/>
        <dbReference type="Rhea" id="RHEA-COMP:9584"/>
        <dbReference type="Rhea" id="RHEA-COMP:9586"/>
        <dbReference type="ChEBI" id="CHEBI:15444"/>
        <dbReference type="ChEBI" id="CHEBI:43474"/>
        <dbReference type="ChEBI" id="CHEBI:58601"/>
        <dbReference type="EC" id="2.4.1.1"/>
    </reaction>
</comment>
<dbReference type="InterPro" id="IPR011834">
    <property type="entry name" value="Agluc_phsphrylas"/>
</dbReference>
<dbReference type="AlphaFoldDB" id="A0A832GMN0"/>
<keyword evidence="9" id="KW-0119">Carbohydrate metabolism</keyword>
<feature type="domain" description="DUF3417" evidence="12">
    <location>
        <begin position="13"/>
        <end position="117"/>
    </location>
</feature>
<evidence type="ECO:0000256" key="9">
    <source>
        <dbReference type="ARBA" id="ARBA00023277"/>
    </source>
</evidence>
<dbReference type="PANTHER" id="PTHR42655">
    <property type="entry name" value="GLYCOGEN PHOSPHORYLASE"/>
    <property type="match status" value="1"/>
</dbReference>
<dbReference type="InterPro" id="IPR052182">
    <property type="entry name" value="Glycogen/Maltodextrin_Phosph"/>
</dbReference>
<comment type="function">
    <text evidence="10">Phosphorylase is an important allosteric enzyme in carbohydrate metabolism. Enzymes from different sources differ in their regulatory mechanisms and in their natural substrates. However, all known phosphorylases share catalytic and structural properties.</text>
</comment>
<evidence type="ECO:0000256" key="4">
    <source>
        <dbReference type="ARBA" id="ARBA00012591"/>
    </source>
</evidence>
<accession>A0A832GMN0</accession>
<dbReference type="EMBL" id="DSZU01000062">
    <property type="protein sequence ID" value="HGV55155.1"/>
    <property type="molecule type" value="Genomic_DNA"/>
</dbReference>
<comment type="similarity">
    <text evidence="3">Belongs to the glycogen phosphorylase family.</text>
</comment>
<evidence type="ECO:0000256" key="5">
    <source>
        <dbReference type="ARBA" id="ARBA00022533"/>
    </source>
</evidence>